<gene>
    <name evidence="1" type="ORF">HK414_26655</name>
</gene>
<keyword evidence="2" id="KW-1185">Reference proteome</keyword>
<proteinExistence type="predicted"/>
<dbReference type="Proteomes" id="UP000500826">
    <property type="component" value="Chromosome"/>
</dbReference>
<sequence length="358" mass="40951">MLTDTELEQMFAELKTPAAGRELIRRMRSKGPVRELQYRMTGVRTRLVSKKMGGRALYAESRTCEFPAIYIREQDHITRELWPQPITIDLTIEGRKGSTRVQHTPDLFAIEPDRFIVEEWRELPRLMRLAEERPHSFYRDEDGKWHYIQAEEHFKDLGIEYRLCCSDEHPRVLLSNLMFLEDYALESTPVVSDEVRARLTAVLSEHKRLPHLQLVVEHGFAADHIFQLILDGVAYVDLHETLVRETGQLIIYRDETIARADAVLNRDPEAALPSSALVISSGQRFLFDGVRYEVVLPGRTQITVLNTETNKNSVLPMALVQELFNKQYLGPAAAQKAEKGTCTDAILNAKSRATPLTA</sequence>
<evidence type="ECO:0000313" key="1">
    <source>
        <dbReference type="EMBL" id="QJW85564.1"/>
    </source>
</evidence>
<protein>
    <recommendedName>
        <fullName evidence="3">TnsA endonuclease N-terminal domain-containing protein</fullName>
    </recommendedName>
</protein>
<organism evidence="1 2">
    <name type="scientific">Ramlibacter terrae</name>
    <dbReference type="NCBI Taxonomy" id="2732511"/>
    <lineage>
        <taxon>Bacteria</taxon>
        <taxon>Pseudomonadati</taxon>
        <taxon>Pseudomonadota</taxon>
        <taxon>Betaproteobacteria</taxon>
        <taxon>Burkholderiales</taxon>
        <taxon>Comamonadaceae</taxon>
        <taxon>Ramlibacter</taxon>
    </lineage>
</organism>
<evidence type="ECO:0000313" key="2">
    <source>
        <dbReference type="Proteomes" id="UP000500826"/>
    </source>
</evidence>
<evidence type="ECO:0008006" key="3">
    <source>
        <dbReference type="Google" id="ProtNLM"/>
    </source>
</evidence>
<name>A0ABX6P7W4_9BURK</name>
<accession>A0ABX6P7W4</accession>
<reference evidence="1 2" key="2">
    <citation type="submission" date="2020-05" db="EMBL/GenBank/DDBJ databases">
        <authorList>
            <person name="Khan S.A."/>
            <person name="Jeon C.O."/>
            <person name="Chun B.H."/>
        </authorList>
    </citation>
    <scope>NUCLEOTIDE SEQUENCE [LARGE SCALE GENOMIC DNA]</scope>
    <source>
        <strain evidence="1 2">H242</strain>
    </source>
</reference>
<dbReference type="EMBL" id="CP053418">
    <property type="protein sequence ID" value="QJW85564.1"/>
    <property type="molecule type" value="Genomic_DNA"/>
</dbReference>
<reference evidence="1 2" key="1">
    <citation type="submission" date="2020-05" db="EMBL/GenBank/DDBJ databases">
        <title>Ramlibacter rhizophilus sp. nov., isolated from rhizosphere soil of national flower Mugunghwa from South Korea.</title>
        <authorList>
            <person name="Zheng-Fei Y."/>
            <person name="Huan T."/>
        </authorList>
    </citation>
    <scope>NUCLEOTIDE SEQUENCE [LARGE SCALE GENOMIC DNA]</scope>
    <source>
        <strain evidence="1 2">H242</strain>
    </source>
</reference>